<dbReference type="PROSITE" id="PS51257">
    <property type="entry name" value="PROKAR_LIPOPROTEIN"/>
    <property type="match status" value="1"/>
</dbReference>
<evidence type="ECO:0000313" key="1">
    <source>
        <dbReference type="EMBL" id="JAD37197.1"/>
    </source>
</evidence>
<dbReference type="AlphaFoldDB" id="A0A0A8ZQT3"/>
<sequence>MRYEYFICTYLIPKTFSMFYAMQATVTSCAFDTPI</sequence>
<organism evidence="1">
    <name type="scientific">Arundo donax</name>
    <name type="common">Giant reed</name>
    <name type="synonym">Donax arundinaceus</name>
    <dbReference type="NCBI Taxonomy" id="35708"/>
    <lineage>
        <taxon>Eukaryota</taxon>
        <taxon>Viridiplantae</taxon>
        <taxon>Streptophyta</taxon>
        <taxon>Embryophyta</taxon>
        <taxon>Tracheophyta</taxon>
        <taxon>Spermatophyta</taxon>
        <taxon>Magnoliopsida</taxon>
        <taxon>Liliopsida</taxon>
        <taxon>Poales</taxon>
        <taxon>Poaceae</taxon>
        <taxon>PACMAD clade</taxon>
        <taxon>Arundinoideae</taxon>
        <taxon>Arundineae</taxon>
        <taxon>Arundo</taxon>
    </lineage>
</organism>
<accession>A0A0A8ZQT3</accession>
<reference evidence="1" key="1">
    <citation type="submission" date="2014-09" db="EMBL/GenBank/DDBJ databases">
        <authorList>
            <person name="Magalhaes I.L.F."/>
            <person name="Oliveira U."/>
            <person name="Santos F.R."/>
            <person name="Vidigal T.H.D.A."/>
            <person name="Brescovit A.D."/>
            <person name="Santos A.J."/>
        </authorList>
    </citation>
    <scope>NUCLEOTIDE SEQUENCE</scope>
    <source>
        <tissue evidence="1">Shoot tissue taken approximately 20 cm above the soil surface</tissue>
    </source>
</reference>
<reference evidence="1" key="2">
    <citation type="journal article" date="2015" name="Data Brief">
        <title>Shoot transcriptome of the giant reed, Arundo donax.</title>
        <authorList>
            <person name="Barrero R.A."/>
            <person name="Guerrero F.D."/>
            <person name="Moolhuijzen P."/>
            <person name="Goolsby J.A."/>
            <person name="Tidwell J."/>
            <person name="Bellgard S.E."/>
            <person name="Bellgard M.I."/>
        </authorList>
    </citation>
    <scope>NUCLEOTIDE SEQUENCE</scope>
    <source>
        <tissue evidence="1">Shoot tissue taken approximately 20 cm above the soil surface</tissue>
    </source>
</reference>
<dbReference type="EMBL" id="GBRH01260698">
    <property type="protein sequence ID" value="JAD37197.1"/>
    <property type="molecule type" value="Transcribed_RNA"/>
</dbReference>
<proteinExistence type="predicted"/>
<protein>
    <submittedName>
        <fullName evidence="1">Uncharacterized protein</fullName>
    </submittedName>
</protein>
<name>A0A0A8ZQT3_ARUDO</name>